<evidence type="ECO:0008006" key="5">
    <source>
        <dbReference type="Google" id="ProtNLM"/>
    </source>
</evidence>
<reference evidence="3" key="1">
    <citation type="journal article" date="2021" name="Mol. Ecol. Resour.">
        <title>Apolygus lucorum genome provides insights into omnivorousness and mesophyll feeding.</title>
        <authorList>
            <person name="Liu Y."/>
            <person name="Liu H."/>
            <person name="Wang H."/>
            <person name="Huang T."/>
            <person name="Liu B."/>
            <person name="Yang B."/>
            <person name="Yin L."/>
            <person name="Li B."/>
            <person name="Zhang Y."/>
            <person name="Zhang S."/>
            <person name="Jiang F."/>
            <person name="Zhang X."/>
            <person name="Ren Y."/>
            <person name="Wang B."/>
            <person name="Wang S."/>
            <person name="Lu Y."/>
            <person name="Wu K."/>
            <person name="Fan W."/>
            <person name="Wang G."/>
        </authorList>
    </citation>
    <scope>NUCLEOTIDE SEQUENCE</scope>
    <source>
        <strain evidence="3">12Hb</strain>
    </source>
</reference>
<evidence type="ECO:0000256" key="1">
    <source>
        <dbReference type="PROSITE-ProRule" id="PRU00497"/>
    </source>
</evidence>
<comment type="caution">
    <text evidence="3">The sequence shown here is derived from an EMBL/GenBank/DDBJ whole genome shotgun (WGS) entry which is preliminary data.</text>
</comment>
<dbReference type="Proteomes" id="UP000466442">
    <property type="component" value="Unassembled WGS sequence"/>
</dbReference>
<dbReference type="AlphaFoldDB" id="A0A8S9Y362"/>
<name>A0A8S9Y362_APOLU</name>
<dbReference type="EMBL" id="WIXP02000002">
    <property type="protein sequence ID" value="KAF6215667.1"/>
    <property type="molecule type" value="Genomic_DNA"/>
</dbReference>
<keyword evidence="1" id="KW-0193">Cuticle</keyword>
<gene>
    <name evidence="3" type="ORF">GE061_010423</name>
</gene>
<feature type="chain" id="PRO_5035923757" description="Cuticle protein 7" evidence="2">
    <location>
        <begin position="17"/>
        <end position="316"/>
    </location>
</feature>
<accession>A0A8S9Y362</accession>
<protein>
    <recommendedName>
        <fullName evidence="5">Cuticle protein 7</fullName>
    </recommendedName>
</protein>
<proteinExistence type="predicted"/>
<keyword evidence="2" id="KW-0732">Signal</keyword>
<dbReference type="InterPro" id="IPR000618">
    <property type="entry name" value="Insect_cuticle"/>
</dbReference>
<dbReference type="Pfam" id="PF00379">
    <property type="entry name" value="Chitin_bind_4"/>
    <property type="match status" value="1"/>
</dbReference>
<evidence type="ECO:0000313" key="3">
    <source>
        <dbReference type="EMBL" id="KAF6215667.1"/>
    </source>
</evidence>
<feature type="signal peptide" evidence="2">
    <location>
        <begin position="1"/>
        <end position="16"/>
    </location>
</feature>
<sequence>MKTLVVISALVACCTAGHSWGYSAIDAGVWGNSLLSPRLYAAPAYASYAAPAYASYAAPAYASYAAPAVVATRTIAAAPVVAAAAAPVVDVAPTVVATRTVAAAPVVAPAPIVAAAPAVVAPAVTKTQYHSQDELGQASYGHAEPLQTHNAVQDAHGNKIGSFSYLNPHDGQVHRTDYIADALGYRVAANDLPIDTPEVALAKAAHLTAHAAARSKRSLVAVAETPASTTPLVAAPAPLWATRSAVLAAPAIYGAPAVYGAHAIAAPAVYSAPVAAPAVYSAPVAAPAVYSAPAVRAATLTTVVNNPGHAVSYRVD</sequence>
<dbReference type="OrthoDB" id="6515429at2759"/>
<evidence type="ECO:0000256" key="2">
    <source>
        <dbReference type="SAM" id="SignalP"/>
    </source>
</evidence>
<keyword evidence="4" id="KW-1185">Reference proteome</keyword>
<dbReference type="GO" id="GO:0042302">
    <property type="term" value="F:structural constituent of cuticle"/>
    <property type="evidence" value="ECO:0007669"/>
    <property type="project" value="UniProtKB-UniRule"/>
</dbReference>
<dbReference type="PROSITE" id="PS51155">
    <property type="entry name" value="CHIT_BIND_RR_2"/>
    <property type="match status" value="1"/>
</dbReference>
<organism evidence="3 4">
    <name type="scientific">Apolygus lucorum</name>
    <name type="common">Small green plant bug</name>
    <name type="synonym">Lygocoris lucorum</name>
    <dbReference type="NCBI Taxonomy" id="248454"/>
    <lineage>
        <taxon>Eukaryota</taxon>
        <taxon>Metazoa</taxon>
        <taxon>Ecdysozoa</taxon>
        <taxon>Arthropoda</taxon>
        <taxon>Hexapoda</taxon>
        <taxon>Insecta</taxon>
        <taxon>Pterygota</taxon>
        <taxon>Neoptera</taxon>
        <taxon>Paraneoptera</taxon>
        <taxon>Hemiptera</taxon>
        <taxon>Heteroptera</taxon>
        <taxon>Panheteroptera</taxon>
        <taxon>Cimicomorpha</taxon>
        <taxon>Miridae</taxon>
        <taxon>Mirini</taxon>
        <taxon>Apolygus</taxon>
    </lineage>
</organism>
<evidence type="ECO:0000313" key="4">
    <source>
        <dbReference type="Proteomes" id="UP000466442"/>
    </source>
</evidence>